<proteinExistence type="inferred from homology"/>
<evidence type="ECO:0000256" key="1">
    <source>
        <dbReference type="ARBA" id="ARBA00035018"/>
    </source>
</evidence>
<comment type="similarity">
    <text evidence="1">Belongs to the ADISSP family.</text>
</comment>
<protein>
    <recommendedName>
        <fullName evidence="2">Adipose-secreted signaling protein</fullName>
    </recommendedName>
</protein>
<gene>
    <name evidence="3" type="ORF">NP493_601g02030</name>
</gene>
<dbReference type="Pfam" id="PF15006">
    <property type="entry name" value="DUF4517"/>
    <property type="match status" value="1"/>
</dbReference>
<keyword evidence="4" id="KW-1185">Reference proteome</keyword>
<organism evidence="3 4">
    <name type="scientific">Ridgeia piscesae</name>
    <name type="common">Tubeworm</name>
    <dbReference type="NCBI Taxonomy" id="27915"/>
    <lineage>
        <taxon>Eukaryota</taxon>
        <taxon>Metazoa</taxon>
        <taxon>Spiralia</taxon>
        <taxon>Lophotrochozoa</taxon>
        <taxon>Annelida</taxon>
        <taxon>Polychaeta</taxon>
        <taxon>Sedentaria</taxon>
        <taxon>Canalipalpata</taxon>
        <taxon>Sabellida</taxon>
        <taxon>Siboglinidae</taxon>
        <taxon>Ridgeia</taxon>
    </lineage>
</organism>
<dbReference type="PANTHER" id="PTHR13287">
    <property type="entry name" value="ADIPOSE-SECRETED SIGNALING PROTEIN"/>
    <property type="match status" value="1"/>
</dbReference>
<sequence length="88" mass="9632">MVVTSGGWTSTGLGHDIVLDLAAHKERLMKEELRLNDANDKDKYIDITLHARVLGKGKGTPFIKVGIHCTGVDIDEESEGSDWQGFHG</sequence>
<dbReference type="EMBL" id="JAODUO010000601">
    <property type="protein sequence ID" value="KAK2177374.1"/>
    <property type="molecule type" value="Genomic_DNA"/>
</dbReference>
<accession>A0AAD9KU25</accession>
<name>A0AAD9KU25_RIDPI</name>
<reference evidence="3" key="1">
    <citation type="journal article" date="2023" name="Mol. Biol. Evol.">
        <title>Third-Generation Sequencing Reveals the Adaptive Role of the Epigenome in Three Deep-Sea Polychaetes.</title>
        <authorList>
            <person name="Perez M."/>
            <person name="Aroh O."/>
            <person name="Sun Y."/>
            <person name="Lan Y."/>
            <person name="Juniper S.K."/>
            <person name="Young C.R."/>
            <person name="Angers B."/>
            <person name="Qian P.Y."/>
        </authorList>
    </citation>
    <scope>NUCLEOTIDE SEQUENCE</scope>
    <source>
        <strain evidence="3">R07B-5</strain>
    </source>
</reference>
<evidence type="ECO:0000313" key="3">
    <source>
        <dbReference type="EMBL" id="KAK2177374.1"/>
    </source>
</evidence>
<dbReference type="Proteomes" id="UP001209878">
    <property type="component" value="Unassembled WGS sequence"/>
</dbReference>
<dbReference type="AlphaFoldDB" id="A0AAD9KU25"/>
<dbReference type="PANTHER" id="PTHR13287:SF2">
    <property type="entry name" value="ADIPOSE-SECRETED SIGNALING PROTEIN"/>
    <property type="match status" value="1"/>
</dbReference>
<dbReference type="InterPro" id="IPR026794">
    <property type="entry name" value="ADISSP"/>
</dbReference>
<comment type="caution">
    <text evidence="3">The sequence shown here is derived from an EMBL/GenBank/DDBJ whole genome shotgun (WGS) entry which is preliminary data.</text>
</comment>
<evidence type="ECO:0000313" key="4">
    <source>
        <dbReference type="Proteomes" id="UP001209878"/>
    </source>
</evidence>
<evidence type="ECO:0000256" key="2">
    <source>
        <dbReference type="ARBA" id="ARBA00035300"/>
    </source>
</evidence>